<dbReference type="Proteomes" id="UP001152531">
    <property type="component" value="Unassembled WGS sequence"/>
</dbReference>
<accession>A0ACA9Y7N1</accession>
<proteinExistence type="predicted"/>
<evidence type="ECO:0000313" key="1">
    <source>
        <dbReference type="EMBL" id="CAH6720891.1"/>
    </source>
</evidence>
<evidence type="ECO:0000313" key="2">
    <source>
        <dbReference type="Proteomes" id="UP001152531"/>
    </source>
</evidence>
<name>A0ACA9Y7N1_9ASCO</name>
<keyword evidence="2" id="KW-1185">Reference proteome</keyword>
<gene>
    <name evidence="1" type="ORF">CLIB1444_04S10264</name>
</gene>
<protein>
    <submittedName>
        <fullName evidence="1">Ribosome-releasing factor 2, mitochondrial</fullName>
    </submittedName>
</protein>
<sequence>MLRLFRNYAKVANGLASLNSVPIKKTRDIGIIAHIDAGKTTTTERMLFFSGQTKKIGNVDEGDTVTDYLQSERERGITIQSAAITIPWNNNKINIIDTPGHADFTFEVIRSLRVLDGAVTIFDSVEGVEAQTEKVWKQAQELHLPKISFINKMDRDGSNFNKTVKEIIEKLQTRVVICNLPYFEVVNNLPKFKGVVDVINKKVLVWDLEADANGNKVEILEPSDEINEIISNSRESMIETLGEFDDSIIDAFLENDENYLEIPSAIINESIRRNCIENNISPVFCGSAFKNIGIQPLMDAITNYLPSPTEINIPEITSTKRVKKKVHEKVQVPIKLDTNKGILINNDDNLTVALAFKVITDPIRGVMTFFRVYSGKLTANKPFINTRTGEKYVLRNLLLMHGDEPLPVQSISSGNIGVIASNEDIVTGDTLVSHGALNKNFSDLEKNLKLLPIEIPPPLFNTSIQPLTAGDERYMNECIQSLLKEDPSLKVMYDEDLGQTILSGMGELHLEIVKDRLIRDMKAKITFNDIVVSYKETLTNPINKAIKSIDEDSNYSIEIEVDSFESDAKESSFASEDGSELLEYDNNVIILPLSASPADVIEDFNNKRWKSQFSIDEIYDNIVQGLTVGLSIGGKLYGLPLHSMAIRVKSWNAPIADKTFNPSRLLDLSRKVFIKAIESIPPDNFTILEPIMETKIYISSDKLGEVTHDLTSRCNATIISIQDETNENLELINWALQESSKIYLPPDTNLPVTSNTDSIKNKKVVVAHTPLREMIGYLNRLRSMTKGRSTFDMEYLGMQRANHSRLSIISKGF</sequence>
<reference evidence="1" key="1">
    <citation type="submission" date="2022-06" db="EMBL/GenBank/DDBJ databases">
        <authorList>
            <person name="Legras J.-L."/>
            <person name="Devillers H."/>
            <person name="Grondin C."/>
        </authorList>
    </citation>
    <scope>NUCLEOTIDE SEQUENCE</scope>
    <source>
        <strain evidence="1">CLIB 1444</strain>
    </source>
</reference>
<comment type="caution">
    <text evidence="1">The sequence shown here is derived from an EMBL/GenBank/DDBJ whole genome shotgun (WGS) entry which is preliminary data.</text>
</comment>
<dbReference type="EMBL" id="CALSDN010000004">
    <property type="protein sequence ID" value="CAH6720891.1"/>
    <property type="molecule type" value="Genomic_DNA"/>
</dbReference>
<organism evidence="1 2">
    <name type="scientific">[Candida] jaroonii</name>
    <dbReference type="NCBI Taxonomy" id="467808"/>
    <lineage>
        <taxon>Eukaryota</taxon>
        <taxon>Fungi</taxon>
        <taxon>Dikarya</taxon>
        <taxon>Ascomycota</taxon>
        <taxon>Saccharomycotina</taxon>
        <taxon>Pichiomycetes</taxon>
        <taxon>Debaryomycetaceae</taxon>
        <taxon>Yamadazyma</taxon>
    </lineage>
</organism>